<proteinExistence type="inferred from homology"/>
<dbReference type="Gene3D" id="1.10.1740.10">
    <property type="match status" value="1"/>
</dbReference>
<protein>
    <submittedName>
        <fullName evidence="8">RNA polymerase sigma factor</fullName>
    </submittedName>
</protein>
<dbReference type="SUPFAM" id="SSF88659">
    <property type="entry name" value="Sigma3 and sigma4 domains of RNA polymerase sigma factors"/>
    <property type="match status" value="1"/>
</dbReference>
<dbReference type="EMBL" id="CP136051">
    <property type="protein sequence ID" value="WOK08613.1"/>
    <property type="molecule type" value="Genomic_DNA"/>
</dbReference>
<evidence type="ECO:0000259" key="6">
    <source>
        <dbReference type="Pfam" id="PF04542"/>
    </source>
</evidence>
<evidence type="ECO:0000256" key="3">
    <source>
        <dbReference type="ARBA" id="ARBA00023082"/>
    </source>
</evidence>
<feature type="domain" description="RNA polymerase sigma factor 70 region 4 type 2" evidence="7">
    <location>
        <begin position="103"/>
        <end position="155"/>
    </location>
</feature>
<dbReference type="CDD" id="cd06171">
    <property type="entry name" value="Sigma70_r4"/>
    <property type="match status" value="1"/>
</dbReference>
<dbReference type="InterPro" id="IPR013324">
    <property type="entry name" value="RNA_pol_sigma_r3/r4-like"/>
</dbReference>
<dbReference type="Pfam" id="PF04542">
    <property type="entry name" value="Sigma70_r2"/>
    <property type="match status" value="1"/>
</dbReference>
<dbReference type="InterPro" id="IPR013249">
    <property type="entry name" value="RNA_pol_sigma70_r4_t2"/>
</dbReference>
<reference evidence="8 9" key="1">
    <citation type="journal article" date="2023" name="Microbiol. Resour. Announc.">
        <title>Complete Genome Sequence of Imperialibacter roseus strain P4T.</title>
        <authorList>
            <person name="Tizabi D.R."/>
            <person name="Bachvaroff T."/>
            <person name="Hill R.T."/>
        </authorList>
    </citation>
    <scope>NUCLEOTIDE SEQUENCE [LARGE SCALE GENOMIC DNA]</scope>
    <source>
        <strain evidence="8 9">P4T</strain>
    </source>
</reference>
<dbReference type="Pfam" id="PF08281">
    <property type="entry name" value="Sigma70_r4_2"/>
    <property type="match status" value="1"/>
</dbReference>
<organism evidence="8 9">
    <name type="scientific">Imperialibacter roseus</name>
    <dbReference type="NCBI Taxonomy" id="1324217"/>
    <lineage>
        <taxon>Bacteria</taxon>
        <taxon>Pseudomonadati</taxon>
        <taxon>Bacteroidota</taxon>
        <taxon>Cytophagia</taxon>
        <taxon>Cytophagales</taxon>
        <taxon>Flammeovirgaceae</taxon>
        <taxon>Imperialibacter</taxon>
    </lineage>
</organism>
<dbReference type="PANTHER" id="PTHR43133">
    <property type="entry name" value="RNA POLYMERASE ECF-TYPE SIGMA FACTO"/>
    <property type="match status" value="1"/>
</dbReference>
<keyword evidence="3" id="KW-0731">Sigma factor</keyword>
<accession>A0ABZ0IU89</accession>
<keyword evidence="9" id="KW-1185">Reference proteome</keyword>
<comment type="similarity">
    <text evidence="1">Belongs to the sigma-70 factor family. ECF subfamily.</text>
</comment>
<gene>
    <name evidence="8" type="ORF">RT717_08185</name>
</gene>
<evidence type="ECO:0000256" key="4">
    <source>
        <dbReference type="ARBA" id="ARBA00023125"/>
    </source>
</evidence>
<sequence>MTREEFKSAIVPLQQPFYRLARWLMNNDEDAEDISQEIILRLWKMRDRVSDYNNIKAFGLKMTRNLCLDHLKKKGRNSVEFQASHDNGHSTDENRIEASDHLNLVRQLIRQLPESQQLVLQLRGVEELEIDEIAEVADMTPNNVRVVLSRARKKLKEQYEKYQ</sequence>
<dbReference type="PANTHER" id="PTHR43133:SF8">
    <property type="entry name" value="RNA POLYMERASE SIGMA FACTOR HI_1459-RELATED"/>
    <property type="match status" value="1"/>
</dbReference>
<feature type="domain" description="RNA polymerase sigma-70 region 2" evidence="6">
    <location>
        <begin position="14"/>
        <end position="76"/>
    </location>
</feature>
<name>A0ABZ0IU89_9BACT</name>
<evidence type="ECO:0000256" key="2">
    <source>
        <dbReference type="ARBA" id="ARBA00023015"/>
    </source>
</evidence>
<keyword evidence="5" id="KW-0804">Transcription</keyword>
<dbReference type="InterPro" id="IPR007627">
    <property type="entry name" value="RNA_pol_sigma70_r2"/>
</dbReference>
<dbReference type="InterPro" id="IPR039425">
    <property type="entry name" value="RNA_pol_sigma-70-like"/>
</dbReference>
<dbReference type="SUPFAM" id="SSF88946">
    <property type="entry name" value="Sigma2 domain of RNA polymerase sigma factors"/>
    <property type="match status" value="1"/>
</dbReference>
<dbReference type="RefSeq" id="WP_317491248.1">
    <property type="nucleotide sequence ID" value="NZ_CP136051.1"/>
</dbReference>
<evidence type="ECO:0000256" key="5">
    <source>
        <dbReference type="ARBA" id="ARBA00023163"/>
    </source>
</evidence>
<dbReference type="NCBIfam" id="TIGR02937">
    <property type="entry name" value="sigma70-ECF"/>
    <property type="match status" value="1"/>
</dbReference>
<keyword evidence="4" id="KW-0238">DNA-binding</keyword>
<evidence type="ECO:0000256" key="1">
    <source>
        <dbReference type="ARBA" id="ARBA00010641"/>
    </source>
</evidence>
<evidence type="ECO:0000259" key="7">
    <source>
        <dbReference type="Pfam" id="PF08281"/>
    </source>
</evidence>
<evidence type="ECO:0000313" key="8">
    <source>
        <dbReference type="EMBL" id="WOK08613.1"/>
    </source>
</evidence>
<dbReference type="Proteomes" id="UP001302349">
    <property type="component" value="Chromosome"/>
</dbReference>
<dbReference type="Gene3D" id="1.10.10.10">
    <property type="entry name" value="Winged helix-like DNA-binding domain superfamily/Winged helix DNA-binding domain"/>
    <property type="match status" value="1"/>
</dbReference>
<keyword evidence="2" id="KW-0805">Transcription regulation</keyword>
<dbReference type="InterPro" id="IPR014284">
    <property type="entry name" value="RNA_pol_sigma-70_dom"/>
</dbReference>
<evidence type="ECO:0000313" key="9">
    <source>
        <dbReference type="Proteomes" id="UP001302349"/>
    </source>
</evidence>
<dbReference type="InterPro" id="IPR013325">
    <property type="entry name" value="RNA_pol_sigma_r2"/>
</dbReference>
<dbReference type="InterPro" id="IPR036388">
    <property type="entry name" value="WH-like_DNA-bd_sf"/>
</dbReference>